<dbReference type="PROSITE" id="PS51186">
    <property type="entry name" value="GNAT"/>
    <property type="match status" value="1"/>
</dbReference>
<evidence type="ECO:0000256" key="1">
    <source>
        <dbReference type="ARBA" id="ARBA00009213"/>
    </source>
</evidence>
<accession>A0A4R7HXN2</accession>
<dbReference type="CDD" id="cd04301">
    <property type="entry name" value="NAT_SF"/>
    <property type="match status" value="1"/>
</dbReference>
<feature type="active site" description="Proton acceptor; via carboxylate" evidence="4">
    <location>
        <position position="407"/>
    </location>
</feature>
<evidence type="ECO:0000259" key="5">
    <source>
        <dbReference type="PROSITE" id="PS51186"/>
    </source>
</evidence>
<dbReference type="Gene3D" id="3.30.1050.10">
    <property type="entry name" value="SCP2 sterol-binding domain"/>
    <property type="match status" value="1"/>
</dbReference>
<dbReference type="InterPro" id="IPR051554">
    <property type="entry name" value="Acetyltransferase_Eis"/>
</dbReference>
<dbReference type="Proteomes" id="UP000294558">
    <property type="component" value="Unassembled WGS sequence"/>
</dbReference>
<feature type="binding site" evidence="4">
    <location>
        <begin position="91"/>
        <end position="96"/>
    </location>
    <ligand>
        <name>acetyl-CoA</name>
        <dbReference type="ChEBI" id="CHEBI:57288"/>
    </ligand>
</feature>
<dbReference type="PANTHER" id="PTHR37817">
    <property type="entry name" value="N-ACETYLTRANSFERASE EIS"/>
    <property type="match status" value="1"/>
</dbReference>
<feature type="active site" description="Proton donor" evidence="4">
    <location>
        <position position="124"/>
    </location>
</feature>
<dbReference type="Pfam" id="PF17668">
    <property type="entry name" value="Acetyltransf_17"/>
    <property type="match status" value="1"/>
</dbReference>
<evidence type="ECO:0000256" key="3">
    <source>
        <dbReference type="ARBA" id="ARBA00023315"/>
    </source>
</evidence>
<dbReference type="HAMAP" id="MF_01812">
    <property type="entry name" value="Eis"/>
    <property type="match status" value="1"/>
</dbReference>
<dbReference type="RefSeq" id="WP_133867690.1">
    <property type="nucleotide sequence ID" value="NZ_SOAU01000001.1"/>
</dbReference>
<feature type="binding site" evidence="4">
    <location>
        <begin position="83"/>
        <end position="85"/>
    </location>
    <ligand>
        <name>acetyl-CoA</name>
        <dbReference type="ChEBI" id="CHEBI:57288"/>
    </ligand>
</feature>
<dbReference type="InterPro" id="IPR000182">
    <property type="entry name" value="GNAT_dom"/>
</dbReference>
<organism evidence="6 7">
    <name type="scientific">Ilumatobacter fluminis</name>
    <dbReference type="NCBI Taxonomy" id="467091"/>
    <lineage>
        <taxon>Bacteria</taxon>
        <taxon>Bacillati</taxon>
        <taxon>Actinomycetota</taxon>
        <taxon>Acidimicrobiia</taxon>
        <taxon>Acidimicrobiales</taxon>
        <taxon>Ilumatobacteraceae</taxon>
        <taxon>Ilumatobacter</taxon>
    </lineage>
</organism>
<dbReference type="InterPro" id="IPR036527">
    <property type="entry name" value="SCP2_sterol-bd_dom_sf"/>
</dbReference>
<dbReference type="OrthoDB" id="8399956at2"/>
<evidence type="ECO:0000256" key="2">
    <source>
        <dbReference type="ARBA" id="ARBA00022679"/>
    </source>
</evidence>
<keyword evidence="2 4" id="KW-0808">Transferase</keyword>
<feature type="domain" description="N-acetyltransferase" evidence="5">
    <location>
        <begin position="3"/>
        <end position="162"/>
    </location>
</feature>
<dbReference type="GO" id="GO:0030649">
    <property type="term" value="P:aminoglycoside antibiotic catabolic process"/>
    <property type="evidence" value="ECO:0007669"/>
    <property type="project" value="TreeGrafter"/>
</dbReference>
<dbReference type="AlphaFoldDB" id="A0A4R7HXN2"/>
<dbReference type="Pfam" id="PF13530">
    <property type="entry name" value="SCP2_2"/>
    <property type="match status" value="1"/>
</dbReference>
<dbReference type="PANTHER" id="PTHR37817:SF1">
    <property type="entry name" value="N-ACETYLTRANSFERASE EIS"/>
    <property type="match status" value="1"/>
</dbReference>
<dbReference type="Gene3D" id="3.40.630.30">
    <property type="match status" value="2"/>
</dbReference>
<keyword evidence="7" id="KW-1185">Reference proteome</keyword>
<dbReference type="InterPro" id="IPR041380">
    <property type="entry name" value="Acetyltransf_17"/>
</dbReference>
<sequence length="407" mass="44335">MTIVFRATQPDELRRAAVVVTTALMGSPPSDDDWNERGQASWEEMPSYTAWDDDRCVGHVGHFLVETVVPGGTRLGTGAVSRVGVLPTYRRRGIAKGLMHELVADADRRGLPLMSLRASEATIYERFGFGLAGEFCGIELIPRQAAPIRGAATDGSMRLLRPDEIVDVLPDLYDRVAFGRPGVITRPASWYRRLFKDAIEGSKASFVAVHTNADGIDDGYIHYENEWDDGHADGPTGKGEVYDAYGATPATELALWQYLCDVDLVTRWKATERPIDDLVRTACHDTRAYRVRSVDDEQWLRLVDVDIALAARTYSPADGEVAIRVTDPLLPRNDGTFVVSAGGVRRDDTAEADIVTDIVGLSAAYLGGTSWFAVTATGRASTGDPASVALADTLFRTTPGPFCGTFF</sequence>
<dbReference type="GO" id="GO:0034069">
    <property type="term" value="F:aminoglycoside N-acetyltransferase activity"/>
    <property type="evidence" value="ECO:0007669"/>
    <property type="project" value="TreeGrafter"/>
</dbReference>
<evidence type="ECO:0000256" key="4">
    <source>
        <dbReference type="HAMAP-Rule" id="MF_01812"/>
    </source>
</evidence>
<dbReference type="EMBL" id="SOAU01000001">
    <property type="protein sequence ID" value="TDT15219.1"/>
    <property type="molecule type" value="Genomic_DNA"/>
</dbReference>
<dbReference type="InterPro" id="IPR022902">
    <property type="entry name" value="NAcTrfase_Eis"/>
</dbReference>
<dbReference type="SUPFAM" id="SSF55718">
    <property type="entry name" value="SCP-like"/>
    <property type="match status" value="1"/>
</dbReference>
<feature type="binding site" evidence="4">
    <location>
        <begin position="119"/>
        <end position="120"/>
    </location>
    <ligand>
        <name>acetyl-CoA</name>
        <dbReference type="ChEBI" id="CHEBI:57288"/>
    </ligand>
</feature>
<protein>
    <submittedName>
        <fullName evidence="6">Putative acetyltransferase</fullName>
    </submittedName>
</protein>
<dbReference type="Pfam" id="PF13527">
    <property type="entry name" value="Acetyltransf_9"/>
    <property type="match status" value="1"/>
</dbReference>
<dbReference type="SUPFAM" id="SSF55729">
    <property type="entry name" value="Acyl-CoA N-acyltransferases (Nat)"/>
    <property type="match status" value="1"/>
</dbReference>
<keyword evidence="3 4" id="KW-0012">Acyltransferase</keyword>
<name>A0A4R7HXN2_9ACTN</name>
<dbReference type="InterPro" id="IPR025559">
    <property type="entry name" value="Eis_dom"/>
</dbReference>
<comment type="similarity">
    <text evidence="1 4">Belongs to the acetyltransferase Eis family.</text>
</comment>
<reference evidence="6 7" key="1">
    <citation type="submission" date="2019-03" db="EMBL/GenBank/DDBJ databases">
        <title>Sequencing the genomes of 1000 actinobacteria strains.</title>
        <authorList>
            <person name="Klenk H.-P."/>
        </authorList>
    </citation>
    <scope>NUCLEOTIDE SEQUENCE [LARGE SCALE GENOMIC DNA]</scope>
    <source>
        <strain evidence="6 7">DSM 18936</strain>
    </source>
</reference>
<proteinExistence type="inferred from homology"/>
<comment type="caution">
    <text evidence="6">The sequence shown here is derived from an EMBL/GenBank/DDBJ whole genome shotgun (WGS) entry which is preliminary data.</text>
</comment>
<evidence type="ECO:0000313" key="6">
    <source>
        <dbReference type="EMBL" id="TDT15219.1"/>
    </source>
</evidence>
<comment type="subunit">
    <text evidence="4">Homohexamer; trimer of dimers.</text>
</comment>
<evidence type="ECO:0000313" key="7">
    <source>
        <dbReference type="Proteomes" id="UP000294558"/>
    </source>
</evidence>
<gene>
    <name evidence="6" type="ORF">BDK89_0784</name>
</gene>
<dbReference type="InterPro" id="IPR016181">
    <property type="entry name" value="Acyl_CoA_acyltransferase"/>
</dbReference>